<reference evidence="1 2" key="1">
    <citation type="submission" date="2019-11" db="EMBL/GenBank/DDBJ databases">
        <title>Complete genome sequence of Spiroplasma tabanidicola TAUS-1 (DSM 22603).</title>
        <authorList>
            <person name="Huang C.-T."/>
            <person name="Lin Y.-C."/>
            <person name="Kuo C.-H."/>
        </authorList>
    </citation>
    <scope>NUCLEOTIDE SEQUENCE [LARGE SCALE GENOMIC DNA]</scope>
    <source>
        <strain evidence="1 2">TAUS-1</strain>
    </source>
</reference>
<protein>
    <submittedName>
        <fullName evidence="1">Uncharacterized protein</fullName>
    </submittedName>
</protein>
<dbReference type="KEGG" id="stab:STABA_v1c09330"/>
<proteinExistence type="predicted"/>
<dbReference type="Proteomes" id="UP000424468">
    <property type="component" value="Chromosome"/>
</dbReference>
<keyword evidence="2" id="KW-1185">Reference proteome</keyword>
<name>A0A6I6C9M3_9MOLU</name>
<accession>A0A6I6C9M3</accession>
<evidence type="ECO:0000313" key="2">
    <source>
        <dbReference type="Proteomes" id="UP000424468"/>
    </source>
</evidence>
<dbReference type="AlphaFoldDB" id="A0A6I6C9M3"/>
<gene>
    <name evidence="1" type="ORF">STABA_v1c09330</name>
</gene>
<evidence type="ECO:0000313" key="1">
    <source>
        <dbReference type="EMBL" id="QGS52286.1"/>
    </source>
</evidence>
<dbReference type="EMBL" id="CP046276">
    <property type="protein sequence ID" value="QGS52286.1"/>
    <property type="molecule type" value="Genomic_DNA"/>
</dbReference>
<organism evidence="1 2">
    <name type="scientific">Spiroplasma tabanidicola</name>
    <dbReference type="NCBI Taxonomy" id="324079"/>
    <lineage>
        <taxon>Bacteria</taxon>
        <taxon>Bacillati</taxon>
        <taxon>Mycoplasmatota</taxon>
        <taxon>Mollicutes</taxon>
        <taxon>Entomoplasmatales</taxon>
        <taxon>Spiroplasmataceae</taxon>
        <taxon>Spiroplasma</taxon>
    </lineage>
</organism>
<sequence length="67" mass="7843">MVLNSMKTQNLVLKNCEKSRKSKSYIKKSKDLINTAPNLLKNQETNKMEFNANKPLEIIWLDISEFK</sequence>